<feature type="transmembrane region" description="Helical" evidence="1">
    <location>
        <begin position="51"/>
        <end position="73"/>
    </location>
</feature>
<gene>
    <name evidence="2" type="ORF">ACFOZ1_03075</name>
</gene>
<keyword evidence="1" id="KW-1133">Transmembrane helix</keyword>
<dbReference type="RefSeq" id="WP_390195731.1">
    <property type="nucleotide sequence ID" value="NZ_JBHSDV010000001.1"/>
</dbReference>
<evidence type="ECO:0000256" key="1">
    <source>
        <dbReference type="SAM" id="Phobius"/>
    </source>
</evidence>
<evidence type="ECO:0000313" key="2">
    <source>
        <dbReference type="EMBL" id="MFC4386786.1"/>
    </source>
</evidence>
<evidence type="ECO:0000313" key="3">
    <source>
        <dbReference type="Proteomes" id="UP001595880"/>
    </source>
</evidence>
<keyword evidence="1" id="KW-0812">Transmembrane</keyword>
<protein>
    <submittedName>
        <fullName evidence="2">DUF2269 family protein</fullName>
    </submittedName>
</protein>
<proteinExistence type="predicted"/>
<dbReference type="InterPro" id="IPR018729">
    <property type="entry name" value="DUF2269_transmembrane"/>
</dbReference>
<dbReference type="Pfam" id="PF10027">
    <property type="entry name" value="DUF2269"/>
    <property type="match status" value="1"/>
</dbReference>
<organism evidence="2 3">
    <name type="scientific">Gracilibacillus marinus</name>
    <dbReference type="NCBI Taxonomy" id="630535"/>
    <lineage>
        <taxon>Bacteria</taxon>
        <taxon>Bacillati</taxon>
        <taxon>Bacillota</taxon>
        <taxon>Bacilli</taxon>
        <taxon>Bacillales</taxon>
        <taxon>Bacillaceae</taxon>
        <taxon>Gracilibacillus</taxon>
    </lineage>
</organism>
<sequence>MQTIYSILVVIHIFSAIVGIGPGFILTTIVKSAKTMEEIRHAFILKTKVHVFVMIGGILVLVTGFAMGLIRPYLFNQGWYITSMLLYFLALALGPTLLKKYSYPIKQIIQNKDRNDVPKEYFTHLNKLLKVEYVENTLLICVIILMILKPF</sequence>
<feature type="transmembrane region" description="Helical" evidence="1">
    <location>
        <begin position="79"/>
        <end position="98"/>
    </location>
</feature>
<comment type="caution">
    <text evidence="2">The sequence shown here is derived from an EMBL/GenBank/DDBJ whole genome shotgun (WGS) entry which is preliminary data.</text>
</comment>
<name>A0ABV8VUN0_9BACI</name>
<accession>A0ABV8VUN0</accession>
<dbReference type="EMBL" id="JBHSDV010000001">
    <property type="protein sequence ID" value="MFC4386786.1"/>
    <property type="molecule type" value="Genomic_DNA"/>
</dbReference>
<reference evidence="3" key="1">
    <citation type="journal article" date="2019" name="Int. J. Syst. Evol. Microbiol.">
        <title>The Global Catalogue of Microorganisms (GCM) 10K type strain sequencing project: providing services to taxonomists for standard genome sequencing and annotation.</title>
        <authorList>
            <consortium name="The Broad Institute Genomics Platform"/>
            <consortium name="The Broad Institute Genome Sequencing Center for Infectious Disease"/>
            <person name="Wu L."/>
            <person name="Ma J."/>
        </authorList>
    </citation>
    <scope>NUCLEOTIDE SEQUENCE [LARGE SCALE GENOMIC DNA]</scope>
    <source>
        <strain evidence="3">KACC 14058</strain>
    </source>
</reference>
<dbReference type="Proteomes" id="UP001595880">
    <property type="component" value="Unassembled WGS sequence"/>
</dbReference>
<keyword evidence="3" id="KW-1185">Reference proteome</keyword>
<feature type="transmembrane region" description="Helical" evidence="1">
    <location>
        <begin position="6"/>
        <end position="30"/>
    </location>
</feature>
<keyword evidence="1" id="KW-0472">Membrane</keyword>